<proteinExistence type="predicted"/>
<geneLocation type="mitochondrion" evidence="4"/>
<dbReference type="GO" id="GO:0017004">
    <property type="term" value="P:cytochrome complex assembly"/>
    <property type="evidence" value="ECO:0007669"/>
    <property type="project" value="InterPro"/>
</dbReference>
<feature type="chain" id="PRO_5006011162" evidence="3">
    <location>
        <begin position="22"/>
        <end position="473"/>
    </location>
</feature>
<feature type="transmembrane region" description="Helical" evidence="2">
    <location>
        <begin position="139"/>
        <end position="158"/>
    </location>
</feature>
<dbReference type="EMBL" id="KM672381">
    <property type="protein sequence ID" value="AJP33500.1"/>
    <property type="molecule type" value="Genomic_DNA"/>
</dbReference>
<feature type="transmembrane region" description="Helical" evidence="2">
    <location>
        <begin position="37"/>
        <end position="59"/>
    </location>
</feature>
<organism evidence="4">
    <name type="scientific">Gnetum gnemon</name>
    <name type="common">Spanish joint-fir</name>
    <name type="synonym">Gnetum acutatum</name>
    <dbReference type="NCBI Taxonomy" id="3382"/>
    <lineage>
        <taxon>Eukaryota</taxon>
        <taxon>Viridiplantae</taxon>
        <taxon>Streptophyta</taxon>
        <taxon>Embryophyta</taxon>
        <taxon>Tracheophyta</taxon>
        <taxon>Spermatophyta</taxon>
        <taxon>Gnetopsida</taxon>
        <taxon>Gnetidae</taxon>
        <taxon>Gnetales</taxon>
        <taxon>Gnetaceae</taxon>
        <taxon>Gnetum</taxon>
    </lineage>
</organism>
<evidence type="ECO:0000313" key="4">
    <source>
        <dbReference type="EMBL" id="AJP33500.1"/>
    </source>
</evidence>
<dbReference type="InterPro" id="IPR044955">
    <property type="entry name" value="CCMFC"/>
</dbReference>
<evidence type="ECO:0000256" key="3">
    <source>
        <dbReference type="SAM" id="SignalP"/>
    </source>
</evidence>
<keyword evidence="2" id="KW-0812">Transmembrane</keyword>
<accession>A0A0N7ASZ8</accession>
<feature type="transmembrane region" description="Helical" evidence="2">
    <location>
        <begin position="264"/>
        <end position="282"/>
    </location>
</feature>
<dbReference type="PANTHER" id="PTHR36010:SF1">
    <property type="entry name" value="CYTOCHROME C BIOGENESIS CCMF C-TERMINAL-LIKE MITOCHONDRIAL PROTEIN-RELATED"/>
    <property type="match status" value="1"/>
</dbReference>
<keyword evidence="4" id="KW-0496">Mitochondrion</keyword>
<keyword evidence="3" id="KW-0732">Signal</keyword>
<keyword evidence="2" id="KW-0472">Membrane</keyword>
<gene>
    <name evidence="4" type="primary">ccmFC</name>
</gene>
<reference evidence="4" key="1">
    <citation type="submission" date="2014-09" db="EMBL/GenBank/DDBJ databases">
        <title>Complete mitochondrial genome of Ginkgo biloba and comparative analysis of mitogenomic diversity in gymnosperms.</title>
        <authorList>
            <person name="Guo W."/>
            <person name="Fan W."/>
            <person name="Mower J.P."/>
        </authorList>
    </citation>
    <scope>NUCLEOTIDE SEQUENCE</scope>
</reference>
<protein>
    <submittedName>
        <fullName evidence="4">Cytochrome c biogenesis FC</fullName>
    </submittedName>
</protein>
<feature type="transmembrane region" description="Helical" evidence="2">
    <location>
        <begin position="113"/>
        <end position="133"/>
    </location>
</feature>
<evidence type="ECO:0000256" key="1">
    <source>
        <dbReference type="SAM" id="MobiDB-lite"/>
    </source>
</evidence>
<keyword evidence="2" id="KW-1133">Transmembrane helix</keyword>
<dbReference type="PANTHER" id="PTHR36010">
    <property type="entry name" value="CYTOCHROME C BIOGENESIS CCMF C-TERMINAL-LIKE MITOCHONDRIAL PROTEIN-RELATED"/>
    <property type="match status" value="1"/>
</dbReference>
<dbReference type="AlphaFoldDB" id="A0A0N7ASZ8"/>
<feature type="region of interest" description="Disordered" evidence="1">
    <location>
        <begin position="209"/>
        <end position="230"/>
    </location>
</feature>
<name>A0A0N7ASZ8_GNEGN</name>
<sequence>MVQPQNLFFFITSMVVPRGTAAPVLFQWFVGRDVSTGAPFFDGTIIPIPTSLLPSIVYLHSRGVIRSMDEAKSLVLVGASRPILLPNRIWRSSPETRAKDGRKVIAPLSKTRALPLYSVIVFNLIIIGFMRDFSYPESFRGVLCLLLLCTLILPYNHGRNRLANTLLRRKRQTLRPQRRNYKSSVCPFFPPHFEIGSVRPYPHRAQVSEFGPSPSPRSAQGMKLGPSGGGGVPDKIGLERCLALPTSRLLMAVGHGYYRKAPMMNMHLSHGGVCIFIMGVIWSRDPSTRKIQFTQRSPLGPELHMGKELFCFRGLDHSHGPTFHPICGNIYIYKPSLTKNPAAWFEHDESLRAILLAIHFSYENGKLDNLMHRERSWWIKNREHNRFWLTMFPEKRYFFSIQASTTKAAQHTNLFTDPYAPIGTGSLETGGWYTTMMKLPFIFRIRIGFLLAPPGGLCSLLRQLQKDKLHRNR</sequence>
<evidence type="ECO:0000256" key="2">
    <source>
        <dbReference type="SAM" id="Phobius"/>
    </source>
</evidence>
<feature type="signal peptide" evidence="3">
    <location>
        <begin position="1"/>
        <end position="21"/>
    </location>
</feature>